<name>A0A1Y1VQ10_9FUNG</name>
<sequence>MYKHKLNSILFLHLFKIILFILITEISSSEEIIASTEYQFTNYLEQQNEIHIEDIVEIRNKIYLSNKSIINIIGSNNEDCIININNNLHGINLDSIKQLNISNVSLLGKITINNTEKIYFKDSISSYL</sequence>
<dbReference type="OrthoDB" id="10609577at2759"/>
<feature type="signal peptide" evidence="1">
    <location>
        <begin position="1"/>
        <end position="29"/>
    </location>
</feature>
<reference evidence="2" key="1">
    <citation type="submission" date="2016-08" db="EMBL/GenBank/DDBJ databases">
        <title>Genomes of anaerobic fungi encode conserved fungal cellulosomes for biomass hydrolysis.</title>
        <authorList>
            <consortium name="DOE Joint Genome Institute"/>
            <person name="Haitjema C.H."/>
            <person name="Gilmore S.P."/>
            <person name="Henske J.K."/>
            <person name="Solomon K.V."/>
            <person name="De Groot R."/>
            <person name="Kuo A."/>
            <person name="Mondo S.J."/>
            <person name="Salamov A.A."/>
            <person name="Labutti K."/>
            <person name="Zhao Z."/>
            <person name="Chiniquy J."/>
            <person name="Barry K."/>
            <person name="Brewer H.M."/>
            <person name="Purvine S.O."/>
            <person name="Wright A.T."/>
            <person name="Boxma B."/>
            <person name="Van Alen T."/>
            <person name="Hackstein J.H."/>
            <person name="Baker S.E."/>
            <person name="Grigoriev I.V."/>
            <person name="O'Malley M.A."/>
        </authorList>
    </citation>
    <scope>NUCLEOTIDE SEQUENCE [LARGE SCALE GENOMIC DNA]</scope>
    <source>
        <strain evidence="2">Finn</strain>
    </source>
</reference>
<feature type="chain" id="PRO_5010989658" description="Receptor L-domain domain-containing protein" evidence="1">
    <location>
        <begin position="30"/>
        <end position="128"/>
    </location>
</feature>
<evidence type="ECO:0008006" key="4">
    <source>
        <dbReference type="Google" id="ProtNLM"/>
    </source>
</evidence>
<evidence type="ECO:0000313" key="3">
    <source>
        <dbReference type="Proteomes" id="UP000193719"/>
    </source>
</evidence>
<proteinExistence type="predicted"/>
<dbReference type="Proteomes" id="UP000193719">
    <property type="component" value="Unassembled WGS sequence"/>
</dbReference>
<dbReference type="AlphaFoldDB" id="A0A1Y1VQ10"/>
<dbReference type="EMBL" id="MCFH01000001">
    <property type="protein sequence ID" value="ORX60961.1"/>
    <property type="molecule type" value="Genomic_DNA"/>
</dbReference>
<keyword evidence="1" id="KW-0732">Signal</keyword>
<gene>
    <name evidence="2" type="ORF">BCR36DRAFT_4152</name>
</gene>
<keyword evidence="3" id="KW-1185">Reference proteome</keyword>
<comment type="caution">
    <text evidence="2">The sequence shown here is derived from an EMBL/GenBank/DDBJ whole genome shotgun (WGS) entry which is preliminary data.</text>
</comment>
<organism evidence="2 3">
    <name type="scientific">Piromyces finnis</name>
    <dbReference type="NCBI Taxonomy" id="1754191"/>
    <lineage>
        <taxon>Eukaryota</taxon>
        <taxon>Fungi</taxon>
        <taxon>Fungi incertae sedis</taxon>
        <taxon>Chytridiomycota</taxon>
        <taxon>Chytridiomycota incertae sedis</taxon>
        <taxon>Neocallimastigomycetes</taxon>
        <taxon>Neocallimastigales</taxon>
        <taxon>Neocallimastigaceae</taxon>
        <taxon>Piromyces</taxon>
    </lineage>
</organism>
<evidence type="ECO:0000313" key="2">
    <source>
        <dbReference type="EMBL" id="ORX60961.1"/>
    </source>
</evidence>
<accession>A0A1Y1VQ10</accession>
<evidence type="ECO:0000256" key="1">
    <source>
        <dbReference type="SAM" id="SignalP"/>
    </source>
</evidence>
<reference evidence="2" key="2">
    <citation type="submission" date="2016-08" db="EMBL/GenBank/DDBJ databases">
        <title>Pervasive Adenine N6-methylation of Active Genes in Fungi.</title>
        <authorList>
            <consortium name="DOE Joint Genome Institute"/>
            <person name="Mondo S.J."/>
            <person name="Dannebaum R.O."/>
            <person name="Kuo R.C."/>
            <person name="Labutti K."/>
            <person name="Haridas S."/>
            <person name="Kuo A."/>
            <person name="Salamov A."/>
            <person name="Ahrendt S.R."/>
            <person name="Lipzen A."/>
            <person name="Sullivan W."/>
            <person name="Andreopoulos W.B."/>
            <person name="Clum A."/>
            <person name="Lindquist E."/>
            <person name="Daum C."/>
            <person name="Ramamoorthy G.K."/>
            <person name="Gryganskyi A."/>
            <person name="Culley D."/>
            <person name="Magnuson J.K."/>
            <person name="James T.Y."/>
            <person name="O'Malley M.A."/>
            <person name="Stajich J.E."/>
            <person name="Spatafora J.W."/>
            <person name="Visel A."/>
            <person name="Grigoriev I.V."/>
        </authorList>
    </citation>
    <scope>NUCLEOTIDE SEQUENCE [LARGE SCALE GENOMIC DNA]</scope>
    <source>
        <strain evidence="2">Finn</strain>
    </source>
</reference>
<protein>
    <recommendedName>
        <fullName evidence="4">Receptor L-domain domain-containing protein</fullName>
    </recommendedName>
</protein>